<protein>
    <recommendedName>
        <fullName evidence="5">Telomeric single stranded DNA binding POT1/Cdc13 domain-containing protein</fullName>
    </recommendedName>
</protein>
<dbReference type="GO" id="GO:0098505">
    <property type="term" value="F:G-rich strand telomeric DNA binding"/>
    <property type="evidence" value="ECO:0007669"/>
    <property type="project" value="TreeGrafter"/>
</dbReference>
<organism evidence="6 7">
    <name type="scientific">Ficus carica</name>
    <name type="common">Common fig</name>
    <dbReference type="NCBI Taxonomy" id="3494"/>
    <lineage>
        <taxon>Eukaryota</taxon>
        <taxon>Viridiplantae</taxon>
        <taxon>Streptophyta</taxon>
        <taxon>Embryophyta</taxon>
        <taxon>Tracheophyta</taxon>
        <taxon>Spermatophyta</taxon>
        <taxon>Magnoliopsida</taxon>
        <taxon>eudicotyledons</taxon>
        <taxon>Gunneridae</taxon>
        <taxon>Pentapetalae</taxon>
        <taxon>rosids</taxon>
        <taxon>fabids</taxon>
        <taxon>Rosales</taxon>
        <taxon>Moraceae</taxon>
        <taxon>Ficeae</taxon>
        <taxon>Ficus</taxon>
    </lineage>
</organism>
<dbReference type="CDD" id="cd04497">
    <property type="entry name" value="hPOT1_OB1_like"/>
    <property type="match status" value="1"/>
</dbReference>
<name>A0AA88DCK2_FICCA</name>
<dbReference type="InterPro" id="IPR011564">
    <property type="entry name" value="Telomer_end-bd_POT1/Cdc13"/>
</dbReference>
<feature type="domain" description="Telomeric single stranded DNA binding POT1/Cdc13" evidence="5">
    <location>
        <begin position="9"/>
        <end position="144"/>
    </location>
</feature>
<dbReference type="AlphaFoldDB" id="A0AA88DCK2"/>
<sequence length="486" mass="55963">MGERDDYKFLEIRDAIASINQKVSLIGVVVEYGFPKKTKGTDCFCTLKIVDQSYPKPGLSVNVFAEHFGALPHVALLGDIVQLSHVMMKIHGREVYAVFNKRSSAFALYDGKDGQSFLPYQAYPKFHPRDLDKKFIMSLRKWVVDFQNDEDPNDSHNFSLLRELKEGKSVNLACKVVNVQEFGKDEWIAFLWDGTDTRPNSLPIRLEDEKDNPLPLHLESLPLSRDKLETFPAMGSVLRVVFDQSIKKYGLQLLNVSIGEWMKFLNVHIEVHAGIWRGVLTPLTKVRYTPNKDRIVYERQSIFERRLQLRNGRIPYWSFPWMSRITVPCDLDISIFLPHSEIDYKDVPFLTLMDALTYPEVTAKFRCAVRVVAAYPWEGKDFCCSHGIYRLRLTLEDPTARIHAYLYGEDGEKFFGGYPHETILTRKLNELLGVATPTCDDGKETKDDAARDPPWVQCCLKSYYLDKSDIWGTRHFRIFGTKVVLA</sequence>
<dbReference type="GO" id="GO:0032210">
    <property type="term" value="P:regulation of telomere maintenance via telomerase"/>
    <property type="evidence" value="ECO:0007669"/>
    <property type="project" value="TreeGrafter"/>
</dbReference>
<dbReference type="GO" id="GO:0016233">
    <property type="term" value="P:telomere capping"/>
    <property type="evidence" value="ECO:0007669"/>
    <property type="project" value="TreeGrafter"/>
</dbReference>
<evidence type="ECO:0000256" key="2">
    <source>
        <dbReference type="ARBA" id="ARBA00022454"/>
    </source>
</evidence>
<keyword evidence="4" id="KW-0238">DNA-binding</keyword>
<dbReference type="Pfam" id="PF02765">
    <property type="entry name" value="POT1"/>
    <property type="match status" value="1"/>
</dbReference>
<evidence type="ECO:0000259" key="5">
    <source>
        <dbReference type="SMART" id="SM00976"/>
    </source>
</evidence>
<evidence type="ECO:0000256" key="3">
    <source>
        <dbReference type="ARBA" id="ARBA00022895"/>
    </source>
</evidence>
<dbReference type="InterPro" id="IPR012340">
    <property type="entry name" value="NA-bd_OB-fold"/>
</dbReference>
<dbReference type="PANTHER" id="PTHR14513">
    <property type="entry name" value="PROTECTION OF TELOMERES 1"/>
    <property type="match status" value="1"/>
</dbReference>
<evidence type="ECO:0000256" key="1">
    <source>
        <dbReference type="ARBA" id="ARBA00004574"/>
    </source>
</evidence>
<dbReference type="InterPro" id="IPR057620">
    <property type="entry name" value="POT1A/B-like_OB"/>
</dbReference>
<dbReference type="InterPro" id="IPR028389">
    <property type="entry name" value="POT1"/>
</dbReference>
<dbReference type="GO" id="GO:0010521">
    <property type="term" value="F:telomerase inhibitor activity"/>
    <property type="evidence" value="ECO:0007669"/>
    <property type="project" value="TreeGrafter"/>
</dbReference>
<comment type="subcellular location">
    <subcellularLocation>
        <location evidence="1">Chromosome</location>
        <location evidence="1">Telomere</location>
    </subcellularLocation>
</comment>
<reference evidence="6" key="1">
    <citation type="submission" date="2023-07" db="EMBL/GenBank/DDBJ databases">
        <title>draft genome sequence of fig (Ficus carica).</title>
        <authorList>
            <person name="Takahashi T."/>
            <person name="Nishimura K."/>
        </authorList>
    </citation>
    <scope>NUCLEOTIDE SEQUENCE</scope>
</reference>
<dbReference type="EMBL" id="BTGU01000037">
    <property type="protein sequence ID" value="GMN51281.1"/>
    <property type="molecule type" value="Genomic_DNA"/>
</dbReference>
<evidence type="ECO:0000313" key="6">
    <source>
        <dbReference type="EMBL" id="GMN51281.1"/>
    </source>
</evidence>
<gene>
    <name evidence="6" type="ORF">TIFTF001_020436</name>
</gene>
<dbReference type="Pfam" id="PF25507">
    <property type="entry name" value="OB_POT1A"/>
    <property type="match status" value="1"/>
</dbReference>
<keyword evidence="3" id="KW-0779">Telomere</keyword>
<accession>A0AA88DCK2</accession>
<keyword evidence="2" id="KW-0158">Chromosome</keyword>
<comment type="caution">
    <text evidence="6">The sequence shown here is derived from an EMBL/GenBank/DDBJ whole genome shotgun (WGS) entry which is preliminary data.</text>
</comment>
<proteinExistence type="predicted"/>
<dbReference type="SMART" id="SM00976">
    <property type="entry name" value="Telo_bind"/>
    <property type="match status" value="1"/>
</dbReference>
<dbReference type="SUPFAM" id="SSF50249">
    <property type="entry name" value="Nucleic acid-binding proteins"/>
    <property type="match status" value="2"/>
</dbReference>
<keyword evidence="7" id="KW-1185">Reference proteome</keyword>
<dbReference type="PANTHER" id="PTHR14513:SF0">
    <property type="entry name" value="PROTECTION OF TELOMERES PROTEIN 1"/>
    <property type="match status" value="1"/>
</dbReference>
<evidence type="ECO:0000313" key="7">
    <source>
        <dbReference type="Proteomes" id="UP001187192"/>
    </source>
</evidence>
<evidence type="ECO:0000256" key="4">
    <source>
        <dbReference type="ARBA" id="ARBA00023125"/>
    </source>
</evidence>
<dbReference type="GO" id="GO:0000783">
    <property type="term" value="C:nuclear telomere cap complex"/>
    <property type="evidence" value="ECO:0007669"/>
    <property type="project" value="TreeGrafter"/>
</dbReference>
<dbReference type="Proteomes" id="UP001187192">
    <property type="component" value="Unassembled WGS sequence"/>
</dbReference>
<dbReference type="Gene3D" id="2.40.50.140">
    <property type="entry name" value="Nucleic acid-binding proteins"/>
    <property type="match status" value="1"/>
</dbReference>